<accession>Q2NC65</accession>
<feature type="region of interest" description="Disordered" evidence="1">
    <location>
        <begin position="1"/>
        <end position="24"/>
    </location>
</feature>
<dbReference type="InterPro" id="IPR017853">
    <property type="entry name" value="GH"/>
</dbReference>
<dbReference type="PANTHER" id="PTHR10357">
    <property type="entry name" value="ALPHA-AMYLASE FAMILY MEMBER"/>
    <property type="match status" value="1"/>
</dbReference>
<dbReference type="SUPFAM" id="SSF51445">
    <property type="entry name" value="(Trans)glycosidases"/>
    <property type="match status" value="1"/>
</dbReference>
<dbReference type="Pfam" id="PF00128">
    <property type="entry name" value="Alpha-amylase"/>
    <property type="match status" value="1"/>
</dbReference>
<dbReference type="PANTHER" id="PTHR10357:SF209">
    <property type="entry name" value="PERIPLASMIC ALPHA-AMYLASE"/>
    <property type="match status" value="1"/>
</dbReference>
<proteinExistence type="predicted"/>
<dbReference type="Gene3D" id="3.20.20.80">
    <property type="entry name" value="Glycosidases"/>
    <property type="match status" value="2"/>
</dbReference>
<protein>
    <submittedName>
        <fullName evidence="3">Alpha-amylase family protein</fullName>
    </submittedName>
</protein>
<feature type="domain" description="Glycosyl hydrolase family 13 catalytic" evidence="2">
    <location>
        <begin position="36"/>
        <end position="507"/>
    </location>
</feature>
<dbReference type="STRING" id="314225.ELI_03170"/>
<evidence type="ECO:0000256" key="1">
    <source>
        <dbReference type="SAM" id="MobiDB-lite"/>
    </source>
</evidence>
<evidence type="ECO:0000313" key="4">
    <source>
        <dbReference type="Proteomes" id="UP000008808"/>
    </source>
</evidence>
<dbReference type="InterPro" id="IPR006047">
    <property type="entry name" value="GH13_cat_dom"/>
</dbReference>
<reference evidence="4" key="1">
    <citation type="journal article" date="2009" name="J. Bacteriol.">
        <title>Complete genome sequence of Erythrobacter litoralis HTCC2594.</title>
        <authorList>
            <person name="Oh H.M."/>
            <person name="Giovannoni S.J."/>
            <person name="Ferriera S."/>
            <person name="Johnson J."/>
            <person name="Cho J.C."/>
        </authorList>
    </citation>
    <scope>NUCLEOTIDE SEQUENCE [LARGE SCALE GENOMIC DNA]</scope>
    <source>
        <strain evidence="4">HTCC2594</strain>
    </source>
</reference>
<evidence type="ECO:0000313" key="3">
    <source>
        <dbReference type="EMBL" id="ABC62726.1"/>
    </source>
</evidence>
<name>Q2NC65_ERYLH</name>
<dbReference type="EMBL" id="CP000157">
    <property type="protein sequence ID" value="ABC62726.1"/>
    <property type="molecule type" value="Genomic_DNA"/>
</dbReference>
<gene>
    <name evidence="3" type="ordered locus">ELI_03170</name>
</gene>
<organism evidence="3 4">
    <name type="scientific">Erythrobacter litoralis (strain HTCC2594)</name>
    <dbReference type="NCBI Taxonomy" id="314225"/>
    <lineage>
        <taxon>Bacteria</taxon>
        <taxon>Pseudomonadati</taxon>
        <taxon>Pseudomonadota</taxon>
        <taxon>Alphaproteobacteria</taxon>
        <taxon>Sphingomonadales</taxon>
        <taxon>Erythrobacteraceae</taxon>
        <taxon>Erythrobacter/Porphyrobacter group</taxon>
        <taxon>Erythrobacter</taxon>
    </lineage>
</organism>
<evidence type="ECO:0000259" key="2">
    <source>
        <dbReference type="SMART" id="SM00642"/>
    </source>
</evidence>
<dbReference type="CDD" id="cd11339">
    <property type="entry name" value="AmyAc_bac_CMD_like_2"/>
    <property type="match status" value="1"/>
</dbReference>
<dbReference type="HOGENOM" id="CLU_006462_7_3_5"/>
<dbReference type="SMART" id="SM00642">
    <property type="entry name" value="Aamy"/>
    <property type="match status" value="1"/>
</dbReference>
<keyword evidence="4" id="KW-1185">Reference proteome</keyword>
<feature type="compositionally biased region" description="Low complexity" evidence="1">
    <location>
        <begin position="1"/>
        <end position="13"/>
    </location>
</feature>
<dbReference type="KEGG" id="eli:ELI_03170"/>
<dbReference type="AlphaFoldDB" id="Q2NC65"/>
<dbReference type="CAZy" id="GH13">
    <property type="family name" value="Glycoside Hydrolase Family 13"/>
</dbReference>
<sequence length="604" mass="66799">MALAASTTSPTLAQEPSAETLASVRDRAPTDEVIYFVLPDRFANGDASNDLGGYEADRLKSGYDPTHKGFYHGGDLKGLTEKLDYIQGMGVTAIWFAPIFKNKPVQGDFSKPETVSAGYHGYWVTDFTQIDPHFGTNAEFEAFVDAAHARGMKVYMDIITNHTADVINYAEGEYAYRSKGAYPYSTRYGPDGERINPGFNGDQDSSEANWARLVNPDYAYSPVVSEAERDIKVPIWLNDPIYYHNRGDSEWWGESALYGDFAGLDDLFTEHPRVVEGMIEIFGSWIDRFGIDGFRIDTVKHVNPQFWQAFVPAMLERAEAAGIPNFHIFGEVYWAGPQPGGLHQYTIRDRMPAVLDFTFQAAVQEVVAKSASPEVLYEMLRGDILYAQGEETALQNPTFLGNHDMGRFSMFVKQANPDADNDELLKRVMLGNAMMLTLRGVPTIYYGDEQGFVSDGNDQLARENMFPSRVDAYNDNDLLGTDATTAGDNYDTQHPLYRLIKGLSAVRLANPALKTGRHTLGTFDREPGLFSLTRTDPESGQRVLLAFNTSREEITRDIEIAYDVTGVQALVGPCAAGIAAPGSVTMTLPAFGYAACELTDGEDD</sequence>
<dbReference type="eggNOG" id="COG0366">
    <property type="taxonomic scope" value="Bacteria"/>
</dbReference>
<dbReference type="GO" id="GO:0005975">
    <property type="term" value="P:carbohydrate metabolic process"/>
    <property type="evidence" value="ECO:0007669"/>
    <property type="project" value="InterPro"/>
</dbReference>
<dbReference type="Proteomes" id="UP000008808">
    <property type="component" value="Chromosome"/>
</dbReference>